<sequence>MAPQTIFEPESEHFMDEFNYTKMMIMKKTKKVVFLKILIETTTILELFEEIKKN</sequence>
<reference evidence="1 2" key="1">
    <citation type="submission" date="2022-04" db="EMBL/GenBank/DDBJ databases">
        <title>Whole genome of Spiroplasma citri.</title>
        <authorList>
            <person name="Khanchezar A."/>
            <person name="Izadpanah K."/>
            <person name="Taghavi M."/>
            <person name="Ghorbani A."/>
            <person name="Beven L."/>
        </authorList>
    </citation>
    <scope>NUCLEOTIDE SEQUENCE [LARGE SCALE GENOMIC DNA]</scope>
    <source>
        <strain evidence="1 2">D4</strain>
    </source>
</reference>
<gene>
    <name evidence="1" type="ORF">M0C40_08060</name>
</gene>
<accession>A0AAX3SXI7</accession>
<dbReference type="EMBL" id="CP096246">
    <property type="protein sequence ID" value="WFG96043.1"/>
    <property type="molecule type" value="Genomic_DNA"/>
</dbReference>
<evidence type="ECO:0000313" key="1">
    <source>
        <dbReference type="EMBL" id="WFG96043.1"/>
    </source>
</evidence>
<dbReference type="RefSeq" id="WP_277938452.1">
    <property type="nucleotide sequence ID" value="NZ_CP096246.1"/>
</dbReference>
<evidence type="ECO:0000313" key="2">
    <source>
        <dbReference type="Proteomes" id="UP001214629"/>
    </source>
</evidence>
<keyword evidence="2" id="KW-1185">Reference proteome</keyword>
<name>A0AAX3SXI7_SPICI</name>
<protein>
    <submittedName>
        <fullName evidence="1">Uncharacterized protein</fullName>
    </submittedName>
</protein>
<dbReference type="Proteomes" id="UP001214629">
    <property type="component" value="Chromosome"/>
</dbReference>
<proteinExistence type="predicted"/>
<organism evidence="1 2">
    <name type="scientific">Spiroplasma citri</name>
    <dbReference type="NCBI Taxonomy" id="2133"/>
    <lineage>
        <taxon>Bacteria</taxon>
        <taxon>Bacillati</taxon>
        <taxon>Mycoplasmatota</taxon>
        <taxon>Mollicutes</taxon>
        <taxon>Entomoplasmatales</taxon>
        <taxon>Spiroplasmataceae</taxon>
        <taxon>Spiroplasma</taxon>
    </lineage>
</organism>
<dbReference type="AlphaFoldDB" id="A0AAX3SXI7"/>